<evidence type="ECO:0000256" key="1">
    <source>
        <dbReference type="ARBA" id="ARBA00000085"/>
    </source>
</evidence>
<comment type="subcellular location">
    <subcellularLocation>
        <location evidence="2">Cell membrane</location>
        <topology evidence="2">Multi-pass membrane protein</topology>
    </subcellularLocation>
</comment>
<dbReference type="SMART" id="SM00387">
    <property type="entry name" value="HATPase_c"/>
    <property type="match status" value="1"/>
</dbReference>
<dbReference type="PANTHER" id="PTHR43065:SF42">
    <property type="entry name" value="TWO-COMPONENT SENSOR PPRA"/>
    <property type="match status" value="1"/>
</dbReference>
<evidence type="ECO:0000259" key="11">
    <source>
        <dbReference type="PROSITE" id="PS50109"/>
    </source>
</evidence>
<dbReference type="PROSITE" id="PS50109">
    <property type="entry name" value="HIS_KIN"/>
    <property type="match status" value="1"/>
</dbReference>
<evidence type="ECO:0000256" key="5">
    <source>
        <dbReference type="ARBA" id="ARBA00022553"/>
    </source>
</evidence>
<dbReference type="SUPFAM" id="SSF55874">
    <property type="entry name" value="ATPase domain of HSP90 chaperone/DNA topoisomerase II/histidine kinase"/>
    <property type="match status" value="1"/>
</dbReference>
<evidence type="ECO:0000313" key="14">
    <source>
        <dbReference type="Proteomes" id="UP001319827"/>
    </source>
</evidence>
<dbReference type="InterPro" id="IPR003594">
    <property type="entry name" value="HATPase_dom"/>
</dbReference>
<dbReference type="PROSITE" id="PS50885">
    <property type="entry name" value="HAMP"/>
    <property type="match status" value="1"/>
</dbReference>
<evidence type="ECO:0000259" key="12">
    <source>
        <dbReference type="PROSITE" id="PS50885"/>
    </source>
</evidence>
<dbReference type="Pfam" id="PF00512">
    <property type="entry name" value="HisKA"/>
    <property type="match status" value="1"/>
</dbReference>
<dbReference type="InterPro" id="IPR036890">
    <property type="entry name" value="HATPase_C_sf"/>
</dbReference>
<dbReference type="EMBL" id="AP024355">
    <property type="protein sequence ID" value="BCR03802.1"/>
    <property type="molecule type" value="Genomic_DNA"/>
</dbReference>
<dbReference type="InterPro" id="IPR029151">
    <property type="entry name" value="Sensor-like_sf"/>
</dbReference>
<evidence type="ECO:0000256" key="4">
    <source>
        <dbReference type="ARBA" id="ARBA00022475"/>
    </source>
</evidence>
<dbReference type="Pfam" id="PF00672">
    <property type="entry name" value="HAMP"/>
    <property type="match status" value="1"/>
</dbReference>
<evidence type="ECO:0000256" key="10">
    <source>
        <dbReference type="SAM" id="Phobius"/>
    </source>
</evidence>
<feature type="domain" description="HAMP" evidence="12">
    <location>
        <begin position="198"/>
        <end position="250"/>
    </location>
</feature>
<feature type="transmembrane region" description="Helical" evidence="10">
    <location>
        <begin position="176"/>
        <end position="200"/>
    </location>
</feature>
<evidence type="ECO:0000256" key="8">
    <source>
        <dbReference type="ARBA" id="ARBA00022777"/>
    </source>
</evidence>
<dbReference type="Pfam" id="PF02518">
    <property type="entry name" value="HATPase_c"/>
    <property type="match status" value="1"/>
</dbReference>
<dbReference type="SUPFAM" id="SSF47384">
    <property type="entry name" value="Homodimeric domain of signal transducing histidine kinase"/>
    <property type="match status" value="1"/>
</dbReference>
<evidence type="ECO:0000256" key="7">
    <source>
        <dbReference type="ARBA" id="ARBA00022692"/>
    </source>
</evidence>
<keyword evidence="10" id="KW-0472">Membrane</keyword>
<keyword evidence="8 13" id="KW-0418">Kinase</keyword>
<gene>
    <name evidence="13" type="ORF">DESUT3_08710</name>
</gene>
<dbReference type="Proteomes" id="UP001319827">
    <property type="component" value="Chromosome"/>
</dbReference>
<organism evidence="13 14">
    <name type="scientific">Desulfuromonas versatilis</name>
    <dbReference type="NCBI Taxonomy" id="2802975"/>
    <lineage>
        <taxon>Bacteria</taxon>
        <taxon>Pseudomonadati</taxon>
        <taxon>Thermodesulfobacteriota</taxon>
        <taxon>Desulfuromonadia</taxon>
        <taxon>Desulfuromonadales</taxon>
        <taxon>Desulfuromonadaceae</taxon>
        <taxon>Desulfuromonas</taxon>
    </lineage>
</organism>
<dbReference type="GO" id="GO:0016301">
    <property type="term" value="F:kinase activity"/>
    <property type="evidence" value="ECO:0007669"/>
    <property type="project" value="UniProtKB-KW"/>
</dbReference>
<dbReference type="SUPFAM" id="SSF158472">
    <property type="entry name" value="HAMP domain-like"/>
    <property type="match status" value="1"/>
</dbReference>
<dbReference type="SMART" id="SM00388">
    <property type="entry name" value="HisKA"/>
    <property type="match status" value="1"/>
</dbReference>
<dbReference type="SMART" id="SM00304">
    <property type="entry name" value="HAMP"/>
    <property type="match status" value="1"/>
</dbReference>
<dbReference type="SUPFAM" id="SSF103190">
    <property type="entry name" value="Sensory domain-like"/>
    <property type="match status" value="1"/>
</dbReference>
<keyword evidence="14" id="KW-1185">Reference proteome</keyword>
<feature type="transmembrane region" description="Helical" evidence="10">
    <location>
        <begin position="6"/>
        <end position="28"/>
    </location>
</feature>
<dbReference type="Gene3D" id="1.10.287.130">
    <property type="match status" value="1"/>
</dbReference>
<dbReference type="RefSeq" id="WP_221251246.1">
    <property type="nucleotide sequence ID" value="NZ_AP024355.1"/>
</dbReference>
<dbReference type="Pfam" id="PF21563">
    <property type="entry name" value="Mcp40H-20_sensor"/>
    <property type="match status" value="1"/>
</dbReference>
<dbReference type="Gene3D" id="3.30.450.290">
    <property type="match status" value="1"/>
</dbReference>
<evidence type="ECO:0000256" key="9">
    <source>
        <dbReference type="ARBA" id="ARBA00022989"/>
    </source>
</evidence>
<sequence>MIFKSLISRVILLNILLLTVGIGTFTLFHINREQRHLISSTRQSAELLLSTVEKSIFNSMQVGNSAEVQTILEMVGRNHNLSDVRIFHPDGRILRSARPEEIGTRVGRDDLELFRGKNLVGIFRSSGQEVLGIVKPILAEQRCAFCHRSGNQVLGVLQVNYSLADTASKLRDSSQFFMLSTIVIIILLSASGSFILLRLVKRPMQILANRMAQVEAGDLTVRTFPRSSDEMGSLMRSFNSMVNKLQRARKELEHYHYQQMERADRLASVGEMATGIAHEIKNPLAGISSAISVLADDFDPADPRREIVSQVLEQIARLNKTATDLLYFGRPGKPEFGYVDLNALVKNTLFFVAQHPEARNIHRVKELTRDMPLVWADQKQIQQVLFNIIINAIQAMSDGGTLLVQTDGIRHDGKSFGRVQVTDSGKGIPAEELEKIFVPFFTTKTQGTGLGLPICRQLLEQHGGSIRVESKVGEGTTFTIELPAAEGQLNAMKGDNGAPS</sequence>
<dbReference type="InterPro" id="IPR004358">
    <property type="entry name" value="Sig_transdc_His_kin-like_C"/>
</dbReference>
<dbReference type="InterPro" id="IPR003661">
    <property type="entry name" value="HisK_dim/P_dom"/>
</dbReference>
<dbReference type="InterPro" id="IPR036097">
    <property type="entry name" value="HisK_dim/P_sf"/>
</dbReference>
<evidence type="ECO:0000256" key="2">
    <source>
        <dbReference type="ARBA" id="ARBA00004651"/>
    </source>
</evidence>
<dbReference type="CDD" id="cd00082">
    <property type="entry name" value="HisKA"/>
    <property type="match status" value="1"/>
</dbReference>
<dbReference type="InterPro" id="IPR003660">
    <property type="entry name" value="HAMP_dom"/>
</dbReference>
<evidence type="ECO:0000256" key="3">
    <source>
        <dbReference type="ARBA" id="ARBA00012438"/>
    </source>
</evidence>
<dbReference type="InterPro" id="IPR005467">
    <property type="entry name" value="His_kinase_dom"/>
</dbReference>
<feature type="domain" description="Histidine kinase" evidence="11">
    <location>
        <begin position="275"/>
        <end position="486"/>
    </location>
</feature>
<evidence type="ECO:0000313" key="13">
    <source>
        <dbReference type="EMBL" id="BCR03802.1"/>
    </source>
</evidence>
<dbReference type="Gene3D" id="1.10.8.500">
    <property type="entry name" value="HAMP domain in histidine kinase"/>
    <property type="match status" value="1"/>
</dbReference>
<comment type="catalytic activity">
    <reaction evidence="1">
        <text>ATP + protein L-histidine = ADP + protein N-phospho-L-histidine.</text>
        <dbReference type="EC" id="2.7.13.3"/>
    </reaction>
</comment>
<accession>A0ABM8HMY6</accession>
<keyword evidence="4" id="KW-1003">Cell membrane</keyword>
<keyword evidence="6" id="KW-0808">Transferase</keyword>
<dbReference type="Gene3D" id="3.30.565.10">
    <property type="entry name" value="Histidine kinase-like ATPase, C-terminal domain"/>
    <property type="match status" value="1"/>
</dbReference>
<evidence type="ECO:0000256" key="6">
    <source>
        <dbReference type="ARBA" id="ARBA00022679"/>
    </source>
</evidence>
<dbReference type="PRINTS" id="PR00344">
    <property type="entry name" value="BCTRLSENSOR"/>
</dbReference>
<name>A0ABM8HMY6_9BACT</name>
<keyword evidence="5" id="KW-0597">Phosphoprotein</keyword>
<protein>
    <recommendedName>
        <fullName evidence="3">histidine kinase</fullName>
        <ecNumber evidence="3">2.7.13.3</ecNumber>
    </recommendedName>
</protein>
<dbReference type="PANTHER" id="PTHR43065">
    <property type="entry name" value="SENSOR HISTIDINE KINASE"/>
    <property type="match status" value="1"/>
</dbReference>
<reference evidence="13 14" key="2">
    <citation type="journal article" date="2021" name="Int. J. Syst. Evol. Microbiol.">
        <title>Isolation and Polyphasic Characterization of Desulfuromonas versatilis sp. Nov., an Electrogenic Bacteria Capable of Versatile Metabolism Isolated from a Graphene Oxide-Reducing Enrichment Culture.</title>
        <authorList>
            <person name="Xie L."/>
            <person name="Yoshida N."/>
            <person name="Ishii S."/>
            <person name="Meng L."/>
        </authorList>
    </citation>
    <scope>NUCLEOTIDE SEQUENCE [LARGE SCALE GENOMIC DNA]</scope>
    <source>
        <strain evidence="13 14">NIT-T3</strain>
    </source>
</reference>
<keyword evidence="9 10" id="KW-1133">Transmembrane helix</keyword>
<reference evidence="13 14" key="1">
    <citation type="journal article" date="2016" name="C (Basel)">
        <title>Selective Growth of and Electricity Production by Marine Exoelectrogenic Bacteria in Self-Aggregated Hydrogel of Microbially Reduced Graphene Oxide.</title>
        <authorList>
            <person name="Yoshida N."/>
            <person name="Goto Y."/>
            <person name="Miyata Y."/>
        </authorList>
    </citation>
    <scope>NUCLEOTIDE SEQUENCE [LARGE SCALE GENOMIC DNA]</scope>
    <source>
        <strain evidence="13 14">NIT-T3</strain>
    </source>
</reference>
<proteinExistence type="predicted"/>
<keyword evidence="7 10" id="KW-0812">Transmembrane</keyword>
<dbReference type="InterPro" id="IPR048904">
    <property type="entry name" value="Mcp40H-20-like_sensor"/>
</dbReference>
<dbReference type="EC" id="2.7.13.3" evidence="3"/>
<dbReference type="CDD" id="cd06225">
    <property type="entry name" value="HAMP"/>
    <property type="match status" value="1"/>
</dbReference>